<sequence length="522" mass="57857">MVGVPGRSKGCGNCRRKRKGCDRNLPSCHQCIGSGLVCGGYERDLVWVNATSRTGARSNTAKTPPWHARYERRAEDCAQVVLHQSLVQTAREQKYLGLFWSAFLPNGRSFSPLALDLSTGGWTGVLAELYESEPTLKHATIALSASVVGSQSNDAELRIKGLQAYHRAVREMGLALLHPRRSQSDGLLAAARFLELHEVLFGREGDGCPDKDVELGSWRQHNDGQLAILQMRGPGDLRSPAAYQLYIDGRFNAIIVAVMRKKRCIFSDRAWKTTPWEGKEKSIKDRLLDIMVDIPGLIEDYGVIHAGLSQLPVDTLKRLREQLLQRCWGVEAALAQWEIIAGPKLQVFDYTLMGSPVLAPKNDEEIGLLQLANMYWSSYLLLYTTIRFAIRSNQQATTTVDPVQEPPNAKPGPLREERHSENQQSASTPVPSLRDYASFDPKIFAYKIAHSVHLLFEPASGGFGGTVGLFPLGLALRLLLTVEPPNERSVELEMLCSLFDKPFMGSTVGTFLTNLRKDSDGS</sequence>
<feature type="region of interest" description="Disordered" evidence="2">
    <location>
        <begin position="397"/>
        <end position="431"/>
    </location>
</feature>
<dbReference type="PROSITE" id="PS00463">
    <property type="entry name" value="ZN2_CY6_FUNGAL_1"/>
    <property type="match status" value="1"/>
</dbReference>
<reference evidence="4 5" key="1">
    <citation type="submission" date="2024-01" db="EMBL/GenBank/DDBJ databases">
        <title>Complete genome of Cladobotryum mycophilum ATHUM6906.</title>
        <authorList>
            <person name="Christinaki A.C."/>
            <person name="Myridakis A.I."/>
            <person name="Kouvelis V.N."/>
        </authorList>
    </citation>
    <scope>NUCLEOTIDE SEQUENCE [LARGE SCALE GENOMIC DNA]</scope>
    <source>
        <strain evidence="4 5">ATHUM6906</strain>
    </source>
</reference>
<dbReference type="PANTHER" id="PTHR38111:SF11">
    <property type="entry name" value="TRANSCRIPTION FACTOR DOMAIN-CONTAINING PROTEIN-RELATED"/>
    <property type="match status" value="1"/>
</dbReference>
<comment type="caution">
    <text evidence="4">The sequence shown here is derived from an EMBL/GenBank/DDBJ whole genome shotgun (WGS) entry which is preliminary data.</text>
</comment>
<feature type="domain" description="Zn(2)-C6 fungal-type" evidence="3">
    <location>
        <begin position="10"/>
        <end position="38"/>
    </location>
</feature>
<dbReference type="PANTHER" id="PTHR38111">
    <property type="entry name" value="ZN(2)-C6 FUNGAL-TYPE DOMAIN-CONTAINING PROTEIN-RELATED"/>
    <property type="match status" value="1"/>
</dbReference>
<dbReference type="PROSITE" id="PS50048">
    <property type="entry name" value="ZN2_CY6_FUNGAL_2"/>
    <property type="match status" value="1"/>
</dbReference>
<evidence type="ECO:0000313" key="4">
    <source>
        <dbReference type="EMBL" id="KAK5992105.1"/>
    </source>
</evidence>
<dbReference type="Pfam" id="PF00172">
    <property type="entry name" value="Zn_clus"/>
    <property type="match status" value="1"/>
</dbReference>
<evidence type="ECO:0000256" key="1">
    <source>
        <dbReference type="ARBA" id="ARBA00023242"/>
    </source>
</evidence>
<dbReference type="Proteomes" id="UP001338125">
    <property type="component" value="Unassembled WGS sequence"/>
</dbReference>
<keyword evidence="1" id="KW-0539">Nucleus</keyword>
<dbReference type="InterPro" id="IPR036864">
    <property type="entry name" value="Zn2-C6_fun-type_DNA-bd_sf"/>
</dbReference>
<dbReference type="CDD" id="cd00067">
    <property type="entry name" value="GAL4"/>
    <property type="match status" value="1"/>
</dbReference>
<keyword evidence="5" id="KW-1185">Reference proteome</keyword>
<dbReference type="EMBL" id="JAVFKD010000012">
    <property type="protein sequence ID" value="KAK5992105.1"/>
    <property type="molecule type" value="Genomic_DNA"/>
</dbReference>
<evidence type="ECO:0000313" key="5">
    <source>
        <dbReference type="Proteomes" id="UP001338125"/>
    </source>
</evidence>
<protein>
    <recommendedName>
        <fullName evidence="3">Zn(2)-C6 fungal-type domain-containing protein</fullName>
    </recommendedName>
</protein>
<accession>A0ABR0SK19</accession>
<dbReference type="SUPFAM" id="SSF57701">
    <property type="entry name" value="Zn2/Cys6 DNA-binding domain"/>
    <property type="match status" value="1"/>
</dbReference>
<dbReference type="InterPro" id="IPR053178">
    <property type="entry name" value="Osmoadaptation_assoc"/>
</dbReference>
<evidence type="ECO:0000259" key="3">
    <source>
        <dbReference type="PROSITE" id="PS50048"/>
    </source>
</evidence>
<dbReference type="Gene3D" id="4.10.240.10">
    <property type="entry name" value="Zn(2)-C6 fungal-type DNA-binding domain"/>
    <property type="match status" value="1"/>
</dbReference>
<proteinExistence type="predicted"/>
<dbReference type="SMART" id="SM00066">
    <property type="entry name" value="GAL4"/>
    <property type="match status" value="1"/>
</dbReference>
<dbReference type="InterPro" id="IPR001138">
    <property type="entry name" value="Zn2Cys6_DnaBD"/>
</dbReference>
<name>A0ABR0SK19_9HYPO</name>
<evidence type="ECO:0000256" key="2">
    <source>
        <dbReference type="SAM" id="MobiDB-lite"/>
    </source>
</evidence>
<gene>
    <name evidence="4" type="ORF">PT974_05503</name>
</gene>
<organism evidence="4 5">
    <name type="scientific">Cladobotryum mycophilum</name>
    <dbReference type="NCBI Taxonomy" id="491253"/>
    <lineage>
        <taxon>Eukaryota</taxon>
        <taxon>Fungi</taxon>
        <taxon>Dikarya</taxon>
        <taxon>Ascomycota</taxon>
        <taxon>Pezizomycotina</taxon>
        <taxon>Sordariomycetes</taxon>
        <taxon>Hypocreomycetidae</taxon>
        <taxon>Hypocreales</taxon>
        <taxon>Hypocreaceae</taxon>
        <taxon>Cladobotryum</taxon>
    </lineage>
</organism>